<dbReference type="InterPro" id="IPR048519">
    <property type="entry name" value="Gfd2/YDR514C-like_C"/>
</dbReference>
<dbReference type="PANTHER" id="PTHR28083">
    <property type="entry name" value="GOOD FOR FULL DBP5 ACTIVITY PROTEIN 2"/>
    <property type="match status" value="1"/>
</dbReference>
<dbReference type="InterPro" id="IPR012337">
    <property type="entry name" value="RNaseH-like_sf"/>
</dbReference>
<dbReference type="EMBL" id="KN822030">
    <property type="protein sequence ID" value="KIM64198.1"/>
    <property type="molecule type" value="Genomic_DNA"/>
</dbReference>
<dbReference type="HOGENOM" id="CLU_031395_1_0_1"/>
<feature type="region of interest" description="Disordered" evidence="1">
    <location>
        <begin position="476"/>
        <end position="567"/>
    </location>
</feature>
<feature type="domain" description="Gfd2/YDR514C-like C-terminal" evidence="2">
    <location>
        <begin position="156"/>
        <end position="350"/>
    </location>
</feature>
<dbReference type="Pfam" id="PF21762">
    <property type="entry name" value="DEDDh_C"/>
    <property type="match status" value="1"/>
</dbReference>
<organism evidence="3 4">
    <name type="scientific">Scleroderma citrinum Foug A</name>
    <dbReference type="NCBI Taxonomy" id="1036808"/>
    <lineage>
        <taxon>Eukaryota</taxon>
        <taxon>Fungi</taxon>
        <taxon>Dikarya</taxon>
        <taxon>Basidiomycota</taxon>
        <taxon>Agaricomycotina</taxon>
        <taxon>Agaricomycetes</taxon>
        <taxon>Agaricomycetidae</taxon>
        <taxon>Boletales</taxon>
        <taxon>Sclerodermatineae</taxon>
        <taxon>Sclerodermataceae</taxon>
        <taxon>Scleroderma</taxon>
    </lineage>
</organism>
<evidence type="ECO:0000256" key="1">
    <source>
        <dbReference type="SAM" id="MobiDB-lite"/>
    </source>
</evidence>
<reference evidence="4" key="2">
    <citation type="submission" date="2015-01" db="EMBL/GenBank/DDBJ databases">
        <title>Evolutionary Origins and Diversification of the Mycorrhizal Mutualists.</title>
        <authorList>
            <consortium name="DOE Joint Genome Institute"/>
            <consortium name="Mycorrhizal Genomics Consortium"/>
            <person name="Kohler A."/>
            <person name="Kuo A."/>
            <person name="Nagy L.G."/>
            <person name="Floudas D."/>
            <person name="Copeland A."/>
            <person name="Barry K.W."/>
            <person name="Cichocki N."/>
            <person name="Veneault-Fourrey C."/>
            <person name="LaButti K."/>
            <person name="Lindquist E.A."/>
            <person name="Lipzen A."/>
            <person name="Lundell T."/>
            <person name="Morin E."/>
            <person name="Murat C."/>
            <person name="Riley R."/>
            <person name="Ohm R."/>
            <person name="Sun H."/>
            <person name="Tunlid A."/>
            <person name="Henrissat B."/>
            <person name="Grigoriev I.V."/>
            <person name="Hibbett D.S."/>
            <person name="Martin F."/>
        </authorList>
    </citation>
    <scope>NUCLEOTIDE SEQUENCE [LARGE SCALE GENOMIC DNA]</scope>
    <source>
        <strain evidence="4">Foug A</strain>
    </source>
</reference>
<gene>
    <name evidence="3" type="ORF">SCLCIDRAFT_1213634</name>
</gene>
<dbReference type="PANTHER" id="PTHR28083:SF1">
    <property type="entry name" value="GOOD FOR FULL DBP5 ACTIVITY PROTEIN 2"/>
    <property type="match status" value="1"/>
</dbReference>
<dbReference type="OrthoDB" id="5953249at2759"/>
<name>A0A0C2ZRQ1_9AGAM</name>
<dbReference type="Proteomes" id="UP000053989">
    <property type="component" value="Unassembled WGS sequence"/>
</dbReference>
<evidence type="ECO:0000313" key="3">
    <source>
        <dbReference type="EMBL" id="KIM64198.1"/>
    </source>
</evidence>
<feature type="compositionally biased region" description="Low complexity" evidence="1">
    <location>
        <begin position="521"/>
        <end position="556"/>
    </location>
</feature>
<dbReference type="SUPFAM" id="SSF53098">
    <property type="entry name" value="Ribonuclease H-like"/>
    <property type="match status" value="1"/>
</dbReference>
<evidence type="ECO:0000259" key="2">
    <source>
        <dbReference type="Pfam" id="PF21762"/>
    </source>
</evidence>
<dbReference type="InParanoid" id="A0A0C2ZRQ1"/>
<dbReference type="AlphaFoldDB" id="A0A0C2ZRQ1"/>
<dbReference type="InterPro" id="IPR040151">
    <property type="entry name" value="Gfd2/YDR514C-like"/>
</dbReference>
<reference evidence="3 4" key="1">
    <citation type="submission" date="2014-04" db="EMBL/GenBank/DDBJ databases">
        <authorList>
            <consortium name="DOE Joint Genome Institute"/>
            <person name="Kuo A."/>
            <person name="Kohler A."/>
            <person name="Nagy L.G."/>
            <person name="Floudas D."/>
            <person name="Copeland A."/>
            <person name="Barry K.W."/>
            <person name="Cichocki N."/>
            <person name="Veneault-Fourrey C."/>
            <person name="LaButti K."/>
            <person name="Lindquist E.A."/>
            <person name="Lipzen A."/>
            <person name="Lundell T."/>
            <person name="Morin E."/>
            <person name="Murat C."/>
            <person name="Sun H."/>
            <person name="Tunlid A."/>
            <person name="Henrissat B."/>
            <person name="Grigoriev I.V."/>
            <person name="Hibbett D.S."/>
            <person name="Martin F."/>
            <person name="Nordberg H.P."/>
            <person name="Cantor M.N."/>
            <person name="Hua S.X."/>
        </authorList>
    </citation>
    <scope>NUCLEOTIDE SEQUENCE [LARGE SCALE GENOMIC DNA]</scope>
    <source>
        <strain evidence="3 4">Foug A</strain>
    </source>
</reference>
<feature type="compositionally biased region" description="Basic and acidic residues" evidence="1">
    <location>
        <begin position="487"/>
        <end position="502"/>
    </location>
</feature>
<accession>A0A0C2ZRQ1</accession>
<evidence type="ECO:0000313" key="4">
    <source>
        <dbReference type="Proteomes" id="UP000053989"/>
    </source>
</evidence>
<protein>
    <recommendedName>
        <fullName evidence="2">Gfd2/YDR514C-like C-terminal domain-containing protein</fullName>
    </recommendedName>
</protein>
<dbReference type="STRING" id="1036808.A0A0C2ZRQ1"/>
<proteinExistence type="predicted"/>
<sequence length="579" mass="61851">MSDFHLVDPQGWEYDLQSVYSAYMGYFQLHNVPWHDRSWGHLFDTFEQFLTFSWPVITVTDLHTGRAHIVTRLTSIGAFLKMIRTRFGETIPQIDNMLRVTPSESSHRQLRKVCDWTSYKKLHATLPAVALTTFRARVRAGDSDAARSLWAGRDKTFVAVGFTWSERNSQSCLEWGYAAVRCGHLDALRVWPPVPETNYRKGHYIVAEYADKVVNRVNPTYPWQFGESQVISKAKLPRIIQSVLSSILSPDVETSANNLILVGHGVHMDIQRLEEMKIKLPHNVLVIDTTALERTLSGAPPQVQGQQPSKKHTLRPSLAALLCALGVQPACLLNNAGNDAFMGLYAFQRMIDPESAALPVPAAVPTSTAARMSSAHMGVPAVPVHPALSPRISGMPGMGGMGMGIGGMYAPAQYLPVNAHGVGSVRGAALSPHMNGVYSANANGAHSANGVSDMGTLNSRIPSMLGPVSPLMLPVADITSGKGEGGSIRDHDGGRGVDELGRRGAGKGAGTGARRDRVSVSSSGSGSGTQTSTSTSTSTSADTGTSNTNTNSNGTGTNTGMGGKSGLRKVAMALQAVAK</sequence>
<dbReference type="GO" id="GO:0005634">
    <property type="term" value="C:nucleus"/>
    <property type="evidence" value="ECO:0007669"/>
    <property type="project" value="TreeGrafter"/>
</dbReference>
<keyword evidence="4" id="KW-1185">Reference proteome</keyword>